<evidence type="ECO:0000313" key="2">
    <source>
        <dbReference type="Proteomes" id="UP000886501"/>
    </source>
</evidence>
<comment type="caution">
    <text evidence="1">The sequence shown here is derived from an EMBL/GenBank/DDBJ whole genome shotgun (WGS) entry which is preliminary data.</text>
</comment>
<dbReference type="EMBL" id="MU118176">
    <property type="protein sequence ID" value="KAF9643907.1"/>
    <property type="molecule type" value="Genomic_DNA"/>
</dbReference>
<name>A0ACB6Z312_THEGA</name>
<gene>
    <name evidence="1" type="ORF">BDM02DRAFT_3103731</name>
</gene>
<feature type="non-terminal residue" evidence="1">
    <location>
        <position position="1"/>
    </location>
</feature>
<keyword evidence="2" id="KW-1185">Reference proteome</keyword>
<protein>
    <submittedName>
        <fullName evidence="1">Uncharacterized protein</fullName>
    </submittedName>
</protein>
<sequence length="133" mass="15128">PVHLRDIYCQRYRIIHELGFSTYSTVWLARDLQSSTHTWYVVLKFAVAKLTGRNAEIKIHLHLASQPGTHPGSDYVLAFLGHFRVQGTNGEHDMLAFQVIGPHLEAMFNDKPTVIRQTIKPHASSRAQNLFPP</sequence>
<dbReference type="Proteomes" id="UP000886501">
    <property type="component" value="Unassembled WGS sequence"/>
</dbReference>
<proteinExistence type="predicted"/>
<reference evidence="1" key="1">
    <citation type="submission" date="2019-10" db="EMBL/GenBank/DDBJ databases">
        <authorList>
            <consortium name="DOE Joint Genome Institute"/>
            <person name="Kuo A."/>
            <person name="Miyauchi S."/>
            <person name="Kiss E."/>
            <person name="Drula E."/>
            <person name="Kohler A."/>
            <person name="Sanchez-Garcia M."/>
            <person name="Andreopoulos B."/>
            <person name="Barry K.W."/>
            <person name="Bonito G."/>
            <person name="Buee M."/>
            <person name="Carver A."/>
            <person name="Chen C."/>
            <person name="Cichocki N."/>
            <person name="Clum A."/>
            <person name="Culley D."/>
            <person name="Crous P.W."/>
            <person name="Fauchery L."/>
            <person name="Girlanda M."/>
            <person name="Hayes R."/>
            <person name="Keri Z."/>
            <person name="Labutti K."/>
            <person name="Lipzen A."/>
            <person name="Lombard V."/>
            <person name="Magnuson J."/>
            <person name="Maillard F."/>
            <person name="Morin E."/>
            <person name="Murat C."/>
            <person name="Nolan M."/>
            <person name="Ohm R."/>
            <person name="Pangilinan J."/>
            <person name="Pereira M."/>
            <person name="Perotto S."/>
            <person name="Peter M."/>
            <person name="Riley R."/>
            <person name="Sitrit Y."/>
            <person name="Stielow B."/>
            <person name="Szollosi G."/>
            <person name="Zifcakova L."/>
            <person name="Stursova M."/>
            <person name="Spatafora J.W."/>
            <person name="Tedersoo L."/>
            <person name="Vaario L.-M."/>
            <person name="Yamada A."/>
            <person name="Yan M."/>
            <person name="Wang P."/>
            <person name="Xu J."/>
            <person name="Bruns T."/>
            <person name="Baldrian P."/>
            <person name="Vilgalys R."/>
            <person name="Henrissat B."/>
            <person name="Grigoriev I.V."/>
            <person name="Hibbett D."/>
            <person name="Nagy L.G."/>
            <person name="Martin F.M."/>
        </authorList>
    </citation>
    <scope>NUCLEOTIDE SEQUENCE</scope>
    <source>
        <strain evidence="1">P2</strain>
    </source>
</reference>
<evidence type="ECO:0000313" key="1">
    <source>
        <dbReference type="EMBL" id="KAF9643907.1"/>
    </source>
</evidence>
<organism evidence="1 2">
    <name type="scientific">Thelephora ganbajun</name>
    <name type="common">Ganba fungus</name>
    <dbReference type="NCBI Taxonomy" id="370292"/>
    <lineage>
        <taxon>Eukaryota</taxon>
        <taxon>Fungi</taxon>
        <taxon>Dikarya</taxon>
        <taxon>Basidiomycota</taxon>
        <taxon>Agaricomycotina</taxon>
        <taxon>Agaricomycetes</taxon>
        <taxon>Thelephorales</taxon>
        <taxon>Thelephoraceae</taxon>
        <taxon>Thelephora</taxon>
    </lineage>
</organism>
<accession>A0ACB6Z312</accession>
<reference evidence="1" key="2">
    <citation type="journal article" date="2020" name="Nat. Commun.">
        <title>Large-scale genome sequencing of mycorrhizal fungi provides insights into the early evolution of symbiotic traits.</title>
        <authorList>
            <person name="Miyauchi S."/>
            <person name="Kiss E."/>
            <person name="Kuo A."/>
            <person name="Drula E."/>
            <person name="Kohler A."/>
            <person name="Sanchez-Garcia M."/>
            <person name="Morin E."/>
            <person name="Andreopoulos B."/>
            <person name="Barry K.W."/>
            <person name="Bonito G."/>
            <person name="Buee M."/>
            <person name="Carver A."/>
            <person name="Chen C."/>
            <person name="Cichocki N."/>
            <person name="Clum A."/>
            <person name="Culley D."/>
            <person name="Crous P.W."/>
            <person name="Fauchery L."/>
            <person name="Girlanda M."/>
            <person name="Hayes R.D."/>
            <person name="Keri Z."/>
            <person name="LaButti K."/>
            <person name="Lipzen A."/>
            <person name="Lombard V."/>
            <person name="Magnuson J."/>
            <person name="Maillard F."/>
            <person name="Murat C."/>
            <person name="Nolan M."/>
            <person name="Ohm R.A."/>
            <person name="Pangilinan J."/>
            <person name="Pereira M.F."/>
            <person name="Perotto S."/>
            <person name="Peter M."/>
            <person name="Pfister S."/>
            <person name="Riley R."/>
            <person name="Sitrit Y."/>
            <person name="Stielow J.B."/>
            <person name="Szollosi G."/>
            <person name="Zifcakova L."/>
            <person name="Stursova M."/>
            <person name="Spatafora J.W."/>
            <person name="Tedersoo L."/>
            <person name="Vaario L.M."/>
            <person name="Yamada A."/>
            <person name="Yan M."/>
            <person name="Wang P."/>
            <person name="Xu J."/>
            <person name="Bruns T."/>
            <person name="Baldrian P."/>
            <person name="Vilgalys R."/>
            <person name="Dunand C."/>
            <person name="Henrissat B."/>
            <person name="Grigoriev I.V."/>
            <person name="Hibbett D."/>
            <person name="Nagy L.G."/>
            <person name="Martin F.M."/>
        </authorList>
    </citation>
    <scope>NUCLEOTIDE SEQUENCE</scope>
    <source>
        <strain evidence="1">P2</strain>
    </source>
</reference>